<evidence type="ECO:0000256" key="8">
    <source>
        <dbReference type="SAM" id="SignalP"/>
    </source>
</evidence>
<dbReference type="GO" id="GO:0006508">
    <property type="term" value="P:proteolysis"/>
    <property type="evidence" value="ECO:0007669"/>
    <property type="project" value="UniProtKB-KW"/>
</dbReference>
<evidence type="ECO:0000256" key="7">
    <source>
        <dbReference type="ARBA" id="ARBA00022833"/>
    </source>
</evidence>
<dbReference type="InterPro" id="IPR041756">
    <property type="entry name" value="M28_SGAP-like"/>
</dbReference>
<gene>
    <name evidence="11" type="ORF">EWH70_20700</name>
</gene>
<dbReference type="PANTHER" id="PTHR12147:SF26">
    <property type="entry name" value="PEPTIDASE M28 DOMAIN-CONTAINING PROTEIN"/>
    <property type="match status" value="1"/>
</dbReference>
<keyword evidence="5 8" id="KW-0732">Signal</keyword>
<evidence type="ECO:0000256" key="4">
    <source>
        <dbReference type="ARBA" id="ARBA00022723"/>
    </source>
</evidence>
<dbReference type="Proteomes" id="UP000292003">
    <property type="component" value="Unassembled WGS sequence"/>
</dbReference>
<dbReference type="InterPro" id="IPR007484">
    <property type="entry name" value="Peptidase_M28"/>
</dbReference>
<evidence type="ECO:0000256" key="6">
    <source>
        <dbReference type="ARBA" id="ARBA00022801"/>
    </source>
</evidence>
<feature type="domain" description="Peptidase M28" evidence="10">
    <location>
        <begin position="248"/>
        <end position="462"/>
    </location>
</feature>
<dbReference type="InterPro" id="IPR046450">
    <property type="entry name" value="PA_dom_sf"/>
</dbReference>
<name>A0A4Q7J4R1_9PSEU</name>
<dbReference type="Pfam" id="PF04389">
    <property type="entry name" value="Peptidase_M28"/>
    <property type="match status" value="1"/>
</dbReference>
<dbReference type="PANTHER" id="PTHR12147">
    <property type="entry name" value="METALLOPEPTIDASE M28 FAMILY MEMBER"/>
    <property type="match status" value="1"/>
</dbReference>
<comment type="caution">
    <text evidence="11">The sequence shown here is derived from an EMBL/GenBank/DDBJ whole genome shotgun (WGS) entry which is preliminary data.</text>
</comment>
<keyword evidence="12" id="KW-1185">Reference proteome</keyword>
<dbReference type="Gene3D" id="3.40.630.10">
    <property type="entry name" value="Zn peptidases"/>
    <property type="match status" value="1"/>
</dbReference>
<keyword evidence="4" id="KW-0479">Metal-binding</keyword>
<evidence type="ECO:0000256" key="5">
    <source>
        <dbReference type="ARBA" id="ARBA00022729"/>
    </source>
</evidence>
<dbReference type="SUPFAM" id="SSF52025">
    <property type="entry name" value="PA domain"/>
    <property type="match status" value="1"/>
</dbReference>
<keyword evidence="3" id="KW-0645">Protease</keyword>
<evidence type="ECO:0000259" key="9">
    <source>
        <dbReference type="Pfam" id="PF02225"/>
    </source>
</evidence>
<dbReference type="Pfam" id="PF02225">
    <property type="entry name" value="PA"/>
    <property type="match status" value="1"/>
</dbReference>
<feature type="signal peptide" evidence="8">
    <location>
        <begin position="1"/>
        <end position="30"/>
    </location>
</feature>
<sequence>MTSVRKRLAPAVALASCAGLALGLAPSAAAAQPQAAADGPALARQLARKVDVGAVNRHLVAFQRLADSNGRNRAAGTAGHAKSAEYIAGKLEAAGYNVTRQQFPFFFFHPLEEKLTVGGKNVPVKVMVYSKDTPAGGLEGQLAVIPSDATPGCEATDYGNVTGKIVLVSRGGCAFADKQAAAAQAGAIGAIIYNNVDGTLSGTLGDPAAAKIPTGGITKAEGEALAGSNGATVKLVLRAEQEERTTYNVIAETKTGRKDNVVMAGAHLDGVPDGPGINDNGTGSAALLETAVQLGGSPRVNNAVRFAWWSAEEFGLVGSDYYVGQLSFEQQLDIALYLNFDMIGSPNTGYFAYDGDDSAGDGNVGPYGSAQIEQAFRGALTSQGVEVEDTDFSGRSDYGGFIAVGIPAGGLFTGAEGIKTPAQAAKWGGQAGVAYDKCYHQACDNLGNVDRVSLNRNGDALAFVIGSYAISTEDVNGVPPAKAANKKQRADQRAQQRMFAAAHTHEVAA</sequence>
<evidence type="ECO:0000256" key="2">
    <source>
        <dbReference type="ARBA" id="ARBA00022438"/>
    </source>
</evidence>
<comment type="similarity">
    <text evidence="1">Belongs to the peptidase M28 family. M28A subfamily.</text>
</comment>
<protein>
    <submittedName>
        <fullName evidence="11">M28 family peptidase</fullName>
    </submittedName>
</protein>
<dbReference type="SUPFAM" id="SSF53187">
    <property type="entry name" value="Zn-dependent exopeptidases"/>
    <property type="match status" value="1"/>
</dbReference>
<evidence type="ECO:0000259" key="10">
    <source>
        <dbReference type="Pfam" id="PF04389"/>
    </source>
</evidence>
<accession>A0A4Q7J4R1</accession>
<dbReference type="AlphaFoldDB" id="A0A4Q7J4R1"/>
<evidence type="ECO:0000313" key="12">
    <source>
        <dbReference type="Proteomes" id="UP000292003"/>
    </source>
</evidence>
<dbReference type="GO" id="GO:0004177">
    <property type="term" value="F:aminopeptidase activity"/>
    <property type="evidence" value="ECO:0007669"/>
    <property type="project" value="UniProtKB-KW"/>
</dbReference>
<evidence type="ECO:0000256" key="3">
    <source>
        <dbReference type="ARBA" id="ARBA00022670"/>
    </source>
</evidence>
<feature type="chain" id="PRO_5020366785" evidence="8">
    <location>
        <begin position="31"/>
        <end position="509"/>
    </location>
</feature>
<dbReference type="RefSeq" id="WP_130477109.1">
    <property type="nucleotide sequence ID" value="NZ_SFCC01000010.1"/>
</dbReference>
<dbReference type="InterPro" id="IPR003137">
    <property type="entry name" value="PA_domain"/>
</dbReference>
<evidence type="ECO:0000256" key="1">
    <source>
        <dbReference type="ARBA" id="ARBA00005957"/>
    </source>
</evidence>
<dbReference type="GO" id="GO:0008235">
    <property type="term" value="F:metalloexopeptidase activity"/>
    <property type="evidence" value="ECO:0007669"/>
    <property type="project" value="InterPro"/>
</dbReference>
<evidence type="ECO:0000313" key="11">
    <source>
        <dbReference type="EMBL" id="RZQ62017.1"/>
    </source>
</evidence>
<dbReference type="OrthoDB" id="345880at2"/>
<feature type="domain" description="PA" evidence="9">
    <location>
        <begin position="140"/>
        <end position="225"/>
    </location>
</feature>
<dbReference type="CDD" id="cd03876">
    <property type="entry name" value="M28_SGAP_like"/>
    <property type="match status" value="1"/>
</dbReference>
<keyword evidence="6" id="KW-0378">Hydrolase</keyword>
<proteinExistence type="inferred from homology"/>
<reference evidence="11 12" key="1">
    <citation type="submission" date="2019-02" db="EMBL/GenBank/DDBJ databases">
        <title>Draft genome sequence of Amycolatopsis sp. 8-3EHSu isolated from roots of Suaeda maritima.</title>
        <authorList>
            <person name="Duangmal K."/>
            <person name="Chantavorakit T."/>
        </authorList>
    </citation>
    <scope>NUCLEOTIDE SEQUENCE [LARGE SCALE GENOMIC DNA]</scope>
    <source>
        <strain evidence="11 12">8-3EHSu</strain>
    </source>
</reference>
<dbReference type="Gene3D" id="3.50.30.30">
    <property type="match status" value="1"/>
</dbReference>
<keyword evidence="2" id="KW-0031">Aminopeptidase</keyword>
<keyword evidence="7" id="KW-0862">Zinc</keyword>
<organism evidence="11 12">
    <name type="scientific">Amycolatopsis suaedae</name>
    <dbReference type="NCBI Taxonomy" id="2510978"/>
    <lineage>
        <taxon>Bacteria</taxon>
        <taxon>Bacillati</taxon>
        <taxon>Actinomycetota</taxon>
        <taxon>Actinomycetes</taxon>
        <taxon>Pseudonocardiales</taxon>
        <taxon>Pseudonocardiaceae</taxon>
        <taxon>Amycolatopsis</taxon>
    </lineage>
</organism>
<dbReference type="EMBL" id="SFCC01000010">
    <property type="protein sequence ID" value="RZQ62017.1"/>
    <property type="molecule type" value="Genomic_DNA"/>
</dbReference>
<dbReference type="GO" id="GO:0046872">
    <property type="term" value="F:metal ion binding"/>
    <property type="evidence" value="ECO:0007669"/>
    <property type="project" value="UniProtKB-KW"/>
</dbReference>
<dbReference type="InterPro" id="IPR045175">
    <property type="entry name" value="M28_fam"/>
</dbReference>